<feature type="region of interest" description="Disordered" evidence="1">
    <location>
        <begin position="117"/>
        <end position="137"/>
    </location>
</feature>
<evidence type="ECO:0000256" key="1">
    <source>
        <dbReference type="SAM" id="MobiDB-lite"/>
    </source>
</evidence>
<dbReference type="Proteomes" id="UP000026961">
    <property type="component" value="Chromosome 3"/>
</dbReference>
<dbReference type="AlphaFoldDB" id="A0A0D9ZEZ5"/>
<keyword evidence="3" id="KW-1185">Reference proteome</keyword>
<dbReference type="EnsemblPlants" id="OGLUM03G38700.2">
    <property type="protein sequence ID" value="OGLUM03G38700.2"/>
    <property type="gene ID" value="OGLUM03G38700"/>
</dbReference>
<accession>A0A0D9ZEZ5</accession>
<sequence>MAPSSIPHHRMVVDHCASSRCPPAVAAARIRGRRSVSPVPSAADKISIGLAPPVHGRPPVQAPASSLIPCLQNPAVGTQEELVESEGWPSCRSSLGRRPGERATANLFLSFPPSRCHWSGRQQSQGRNDDGGGAPYLLSRARRPRAVDSLLRGQDSLSIFRAKDYDATMEFY</sequence>
<proteinExistence type="predicted"/>
<evidence type="ECO:0000313" key="3">
    <source>
        <dbReference type="Proteomes" id="UP000026961"/>
    </source>
</evidence>
<name>A0A0D9ZEZ5_9ORYZ</name>
<organism evidence="2">
    <name type="scientific">Oryza glumipatula</name>
    <dbReference type="NCBI Taxonomy" id="40148"/>
    <lineage>
        <taxon>Eukaryota</taxon>
        <taxon>Viridiplantae</taxon>
        <taxon>Streptophyta</taxon>
        <taxon>Embryophyta</taxon>
        <taxon>Tracheophyta</taxon>
        <taxon>Spermatophyta</taxon>
        <taxon>Magnoliopsida</taxon>
        <taxon>Liliopsida</taxon>
        <taxon>Poales</taxon>
        <taxon>Poaceae</taxon>
        <taxon>BOP clade</taxon>
        <taxon>Oryzoideae</taxon>
        <taxon>Oryzeae</taxon>
        <taxon>Oryzinae</taxon>
        <taxon>Oryza</taxon>
    </lineage>
</organism>
<reference evidence="2" key="1">
    <citation type="submission" date="2015-04" db="UniProtKB">
        <authorList>
            <consortium name="EnsemblPlants"/>
        </authorList>
    </citation>
    <scope>IDENTIFICATION</scope>
</reference>
<reference evidence="2" key="2">
    <citation type="submission" date="2018-05" db="EMBL/GenBank/DDBJ databases">
        <title>OgluRS3 (Oryza glumaepatula Reference Sequence Version 3).</title>
        <authorList>
            <person name="Zhang J."/>
            <person name="Kudrna D."/>
            <person name="Lee S."/>
            <person name="Talag J."/>
            <person name="Welchert J."/>
            <person name="Wing R.A."/>
        </authorList>
    </citation>
    <scope>NUCLEOTIDE SEQUENCE [LARGE SCALE GENOMIC DNA]</scope>
</reference>
<dbReference type="Gramene" id="OGLUM03G38700.2">
    <property type="protein sequence ID" value="OGLUM03G38700.2"/>
    <property type="gene ID" value="OGLUM03G38700"/>
</dbReference>
<evidence type="ECO:0000313" key="2">
    <source>
        <dbReference type="EnsemblPlants" id="OGLUM03G38700.2"/>
    </source>
</evidence>
<protein>
    <submittedName>
        <fullName evidence="2">Uncharacterized protein</fullName>
    </submittedName>
</protein>